<evidence type="ECO:0000256" key="1">
    <source>
        <dbReference type="SAM" id="MobiDB-lite"/>
    </source>
</evidence>
<feature type="compositionally biased region" description="Basic residues" evidence="1">
    <location>
        <begin position="49"/>
        <end position="60"/>
    </location>
</feature>
<evidence type="ECO:0000313" key="3">
    <source>
        <dbReference type="Proteomes" id="UP000693946"/>
    </source>
</evidence>
<name>A0AAV6Q8Z8_SOLSE</name>
<accession>A0AAV6Q8Z8</accession>
<keyword evidence="3" id="KW-1185">Reference proteome</keyword>
<reference evidence="2 3" key="1">
    <citation type="journal article" date="2021" name="Sci. Rep.">
        <title>Chromosome anchoring in Senegalese sole (Solea senegalensis) reveals sex-associated markers and genome rearrangements in flatfish.</title>
        <authorList>
            <person name="Guerrero-Cozar I."/>
            <person name="Gomez-Garrido J."/>
            <person name="Berbel C."/>
            <person name="Martinez-Blanch J.F."/>
            <person name="Alioto T."/>
            <person name="Claros M.G."/>
            <person name="Gagnaire P.A."/>
            <person name="Manchado M."/>
        </authorList>
    </citation>
    <scope>NUCLEOTIDE SEQUENCE [LARGE SCALE GENOMIC DNA]</scope>
    <source>
        <strain evidence="2">Sse05_10M</strain>
    </source>
</reference>
<gene>
    <name evidence="2" type="ORF">JOB18_012934</name>
</gene>
<feature type="region of interest" description="Disordered" evidence="1">
    <location>
        <begin position="29"/>
        <end position="74"/>
    </location>
</feature>
<sequence>MRREMLRSASAGFGSDGRVAVLVPFSPLTETDGCFSARRGGGEEEEERRRRRRRRRRRASCHSPTARLTHDRSA</sequence>
<dbReference type="EMBL" id="JAGKHQ010000018">
    <property type="protein sequence ID" value="KAG7485551.1"/>
    <property type="molecule type" value="Genomic_DNA"/>
</dbReference>
<organism evidence="2 3">
    <name type="scientific">Solea senegalensis</name>
    <name type="common">Senegalese sole</name>
    <dbReference type="NCBI Taxonomy" id="28829"/>
    <lineage>
        <taxon>Eukaryota</taxon>
        <taxon>Metazoa</taxon>
        <taxon>Chordata</taxon>
        <taxon>Craniata</taxon>
        <taxon>Vertebrata</taxon>
        <taxon>Euteleostomi</taxon>
        <taxon>Actinopterygii</taxon>
        <taxon>Neopterygii</taxon>
        <taxon>Teleostei</taxon>
        <taxon>Neoteleostei</taxon>
        <taxon>Acanthomorphata</taxon>
        <taxon>Carangaria</taxon>
        <taxon>Pleuronectiformes</taxon>
        <taxon>Pleuronectoidei</taxon>
        <taxon>Soleidae</taxon>
        <taxon>Solea</taxon>
    </lineage>
</organism>
<comment type="caution">
    <text evidence="2">The sequence shown here is derived from an EMBL/GenBank/DDBJ whole genome shotgun (WGS) entry which is preliminary data.</text>
</comment>
<dbReference type="Proteomes" id="UP000693946">
    <property type="component" value="Linkage Group LG6"/>
</dbReference>
<evidence type="ECO:0000313" key="2">
    <source>
        <dbReference type="EMBL" id="KAG7485551.1"/>
    </source>
</evidence>
<protein>
    <submittedName>
        <fullName evidence="2">Uncharacterized protein</fullName>
    </submittedName>
</protein>
<dbReference type="AlphaFoldDB" id="A0AAV6Q8Z8"/>
<proteinExistence type="predicted"/>